<protein>
    <recommendedName>
        <fullName evidence="5">CDP-diacylglycerol--glycerol-3-phosphate 3-phosphatidyltransferase</fullName>
        <ecNumber evidence="4">2.7.8.5</ecNumber>
    </recommendedName>
</protein>
<dbReference type="InterPro" id="IPR004570">
    <property type="entry name" value="Phosphatidylglycerol_P_synth"/>
</dbReference>
<keyword evidence="10 14" id="KW-0472">Membrane</keyword>
<dbReference type="PIRSF" id="PIRSF000847">
    <property type="entry name" value="Phos_ph_gly_syn"/>
    <property type="match status" value="1"/>
</dbReference>
<keyword evidence="9" id="KW-0443">Lipid metabolism</keyword>
<dbReference type="RefSeq" id="WP_114544293.1">
    <property type="nucleotide sequence ID" value="NZ_QQBG01000012.1"/>
</dbReference>
<keyword evidence="6" id="KW-0444">Lipid biosynthesis</keyword>
<comment type="catalytic activity">
    <reaction evidence="13">
        <text>a CDP-1,2-diacyl-sn-glycerol + sn-glycerol 3-phosphate = a 1,2-diacyl-sn-glycero-3-phospho-(1'-sn-glycero-3'-phosphate) + CMP + H(+)</text>
        <dbReference type="Rhea" id="RHEA:12593"/>
        <dbReference type="ChEBI" id="CHEBI:15378"/>
        <dbReference type="ChEBI" id="CHEBI:57597"/>
        <dbReference type="ChEBI" id="CHEBI:58332"/>
        <dbReference type="ChEBI" id="CHEBI:60110"/>
        <dbReference type="ChEBI" id="CHEBI:60377"/>
        <dbReference type="EC" id="2.7.8.5"/>
    </reaction>
</comment>
<dbReference type="PANTHER" id="PTHR14269:SF62">
    <property type="entry name" value="CDP-DIACYLGLYCEROL--GLYCEROL-3-PHOSPHATE 3-PHOSPHATIDYLTRANSFERASE 1, CHLOROPLASTIC"/>
    <property type="match status" value="1"/>
</dbReference>
<dbReference type="OrthoDB" id="9796672at2"/>
<organism evidence="15 16">
    <name type="scientific">Candidatus Similichlamydia laticola</name>
    <dbReference type="NCBI Taxonomy" id="2170265"/>
    <lineage>
        <taxon>Bacteria</taxon>
        <taxon>Pseudomonadati</taxon>
        <taxon>Chlamydiota</taxon>
        <taxon>Chlamydiia</taxon>
        <taxon>Parachlamydiales</taxon>
        <taxon>Candidatus Parilichlamydiaceae</taxon>
        <taxon>Candidatus Similichlamydia</taxon>
    </lineage>
</organism>
<dbReference type="InterPro" id="IPR043130">
    <property type="entry name" value="CDP-OH_PTrfase_TM_dom"/>
</dbReference>
<dbReference type="GO" id="GO:0008444">
    <property type="term" value="F:CDP-diacylglycerol-glycerol-3-phosphate 3-phosphatidyltransferase activity"/>
    <property type="evidence" value="ECO:0007669"/>
    <property type="project" value="UniProtKB-EC"/>
</dbReference>
<dbReference type="AlphaFoldDB" id="A0A369KFQ9"/>
<feature type="transmembrane region" description="Helical" evidence="14">
    <location>
        <begin position="124"/>
        <end position="141"/>
    </location>
</feature>
<evidence type="ECO:0000256" key="12">
    <source>
        <dbReference type="ARBA" id="ARBA00023264"/>
    </source>
</evidence>
<dbReference type="GO" id="GO:0046474">
    <property type="term" value="P:glycerophospholipid biosynthetic process"/>
    <property type="evidence" value="ECO:0007669"/>
    <property type="project" value="TreeGrafter"/>
</dbReference>
<evidence type="ECO:0000256" key="6">
    <source>
        <dbReference type="ARBA" id="ARBA00022516"/>
    </source>
</evidence>
<evidence type="ECO:0000256" key="10">
    <source>
        <dbReference type="ARBA" id="ARBA00023136"/>
    </source>
</evidence>
<keyword evidence="15" id="KW-0808">Transferase</keyword>
<dbReference type="Pfam" id="PF01066">
    <property type="entry name" value="CDP-OH_P_transf"/>
    <property type="match status" value="1"/>
</dbReference>
<evidence type="ECO:0000256" key="1">
    <source>
        <dbReference type="ARBA" id="ARBA00004141"/>
    </source>
</evidence>
<feature type="transmembrane region" description="Helical" evidence="14">
    <location>
        <begin position="69"/>
        <end position="89"/>
    </location>
</feature>
<comment type="pathway">
    <text evidence="2">Phospholipid metabolism; phosphatidylglycerol biosynthesis; phosphatidylglycerol from CDP-diacylglycerol: step 1/2.</text>
</comment>
<name>A0A369KFQ9_9BACT</name>
<evidence type="ECO:0000256" key="2">
    <source>
        <dbReference type="ARBA" id="ARBA00005042"/>
    </source>
</evidence>
<evidence type="ECO:0000256" key="4">
    <source>
        <dbReference type="ARBA" id="ARBA00013170"/>
    </source>
</evidence>
<feature type="transmembrane region" description="Helical" evidence="14">
    <location>
        <begin position="153"/>
        <end position="175"/>
    </location>
</feature>
<evidence type="ECO:0000256" key="13">
    <source>
        <dbReference type="ARBA" id="ARBA00048586"/>
    </source>
</evidence>
<keyword evidence="16" id="KW-1185">Reference proteome</keyword>
<dbReference type="Proteomes" id="UP000253816">
    <property type="component" value="Unassembled WGS sequence"/>
</dbReference>
<reference evidence="15 16" key="1">
    <citation type="submission" date="2018-07" db="EMBL/GenBank/DDBJ databases">
        <title>Comparative genomics of the Candidatus Parilichlamydiaceae reveals evidence of convergent evolution and genome reduction in the phylum Chlamydiae.</title>
        <authorList>
            <person name="Taylor-Brown A."/>
            <person name="Polkinghorne A."/>
        </authorList>
    </citation>
    <scope>NUCLEOTIDE SEQUENCE [LARGE SCALE GENOMIC DNA]</scope>
    <source>
        <strain evidence="15 16">Hat2</strain>
    </source>
</reference>
<evidence type="ECO:0000313" key="15">
    <source>
        <dbReference type="EMBL" id="RDB31535.1"/>
    </source>
</evidence>
<keyword evidence="8 14" id="KW-1133">Transmembrane helix</keyword>
<dbReference type="InterPro" id="IPR000462">
    <property type="entry name" value="CDP-OH_P_trans"/>
</dbReference>
<sequence length="190" mass="22117">MFLCHTLTLFRVVISPLFVFLYLRKVSSFFLISLAVTNELTDFLDGFLAKKWRCSSPLGKLLDPFSDSFWHLSALFSFTQGSLPIPLWIPLTTLWRDLFVCFLRQLYALEGIPFQAQHNAKIKSALWGISIICFLFGLDLVKHNYISPCLFKRYIYTFFSANCLLSWNTLISYYLGSLNLFRRFFKDSGL</sequence>
<gene>
    <name evidence="15" type="ORF">HAT2_00338</name>
</gene>
<evidence type="ECO:0000256" key="11">
    <source>
        <dbReference type="ARBA" id="ARBA00023209"/>
    </source>
</evidence>
<evidence type="ECO:0000256" key="8">
    <source>
        <dbReference type="ARBA" id="ARBA00022989"/>
    </source>
</evidence>
<comment type="subcellular location">
    <subcellularLocation>
        <location evidence="1">Membrane</location>
        <topology evidence="1">Multi-pass membrane protein</topology>
    </subcellularLocation>
</comment>
<keyword evidence="12" id="KW-1208">Phospholipid metabolism</keyword>
<keyword evidence="11" id="KW-0594">Phospholipid biosynthesis</keyword>
<evidence type="ECO:0000256" key="14">
    <source>
        <dbReference type="SAM" id="Phobius"/>
    </source>
</evidence>
<feature type="transmembrane region" description="Helical" evidence="14">
    <location>
        <begin position="7"/>
        <end position="23"/>
    </location>
</feature>
<accession>A0A369KFQ9</accession>
<keyword evidence="7 14" id="KW-0812">Transmembrane</keyword>
<evidence type="ECO:0000256" key="9">
    <source>
        <dbReference type="ARBA" id="ARBA00023098"/>
    </source>
</evidence>
<dbReference type="EC" id="2.7.8.5" evidence="4"/>
<comment type="caution">
    <text evidence="15">The sequence shown here is derived from an EMBL/GenBank/DDBJ whole genome shotgun (WGS) entry which is preliminary data.</text>
</comment>
<dbReference type="PANTHER" id="PTHR14269">
    <property type="entry name" value="CDP-DIACYLGLYCEROL--GLYCEROL-3-PHOSPHATE 3-PHOSPHATIDYLTRANSFERASE-RELATED"/>
    <property type="match status" value="1"/>
</dbReference>
<dbReference type="InterPro" id="IPR050324">
    <property type="entry name" value="CDP-alcohol_PTase-I"/>
</dbReference>
<dbReference type="GO" id="GO:0016020">
    <property type="term" value="C:membrane"/>
    <property type="evidence" value="ECO:0007669"/>
    <property type="project" value="UniProtKB-SubCell"/>
</dbReference>
<evidence type="ECO:0000256" key="5">
    <source>
        <dbReference type="ARBA" id="ARBA00014944"/>
    </source>
</evidence>
<evidence type="ECO:0000256" key="7">
    <source>
        <dbReference type="ARBA" id="ARBA00022692"/>
    </source>
</evidence>
<comment type="similarity">
    <text evidence="3">Belongs to the CDP-alcohol phosphatidyltransferase class-I family.</text>
</comment>
<evidence type="ECO:0000256" key="3">
    <source>
        <dbReference type="ARBA" id="ARBA00010441"/>
    </source>
</evidence>
<evidence type="ECO:0000313" key="16">
    <source>
        <dbReference type="Proteomes" id="UP000253816"/>
    </source>
</evidence>
<proteinExistence type="inferred from homology"/>
<dbReference type="Gene3D" id="1.20.120.1760">
    <property type="match status" value="1"/>
</dbReference>
<dbReference type="EMBL" id="QQBG01000012">
    <property type="protein sequence ID" value="RDB31535.1"/>
    <property type="molecule type" value="Genomic_DNA"/>
</dbReference>